<feature type="transmembrane region" description="Helical" evidence="1">
    <location>
        <begin position="380"/>
        <end position="397"/>
    </location>
</feature>
<keyword evidence="3" id="KW-1185">Reference proteome</keyword>
<dbReference type="Proteomes" id="UP000541810">
    <property type="component" value="Unassembled WGS sequence"/>
</dbReference>
<dbReference type="EMBL" id="JACHGY010000001">
    <property type="protein sequence ID" value="MBB6429792.1"/>
    <property type="molecule type" value="Genomic_DNA"/>
</dbReference>
<sequence length="410" mass="44423">MIQTLPGYPAGKAKCRRCDYTLRHRSPAGPIEAMFWVLLLLGCMLVATQDLFMSFTFASGQNRIAIIHPPIDTIRLGGTAVGMAVLFCTVVGPILWGLGMLYVCGGLAARMPGPGTAGILRSMHKLRPWVMLEVFLLGVLVTAGKLGHEGHLDYGRGFHLFLAALAVWIIIARRVKPHRFWELLQPSVDCPHSERAEVAPEGTDPCMTADTVVGCQTCGLAQRIPRCMADHELSCQRCGAEINEDEHKALVRSVVLVGLAAVLLLPANLVPIMRIAELGPPEPATVWEGIKVLYFGGSPALAALVFVASLCVPIAKVFVIIAMLLCRHPRRASTARCMTKLHRFVATIGRWSMVDMFVVALLIGLVRLGSLASVDPKPGAIAFLAVVVITIAAAEEINPRVFWSRTKDST</sequence>
<dbReference type="InterPro" id="IPR007498">
    <property type="entry name" value="PqiA-like"/>
</dbReference>
<name>A0A7X0H5R4_9BACT</name>
<evidence type="ECO:0000313" key="3">
    <source>
        <dbReference type="Proteomes" id="UP000541810"/>
    </source>
</evidence>
<evidence type="ECO:0000313" key="2">
    <source>
        <dbReference type="EMBL" id="MBB6429792.1"/>
    </source>
</evidence>
<feature type="transmembrane region" description="Helical" evidence="1">
    <location>
        <begin position="347"/>
        <end position="368"/>
    </location>
</feature>
<feature type="transmembrane region" description="Helical" evidence="1">
    <location>
        <begin position="129"/>
        <end position="148"/>
    </location>
</feature>
<feature type="transmembrane region" description="Helical" evidence="1">
    <location>
        <begin position="154"/>
        <end position="171"/>
    </location>
</feature>
<dbReference type="Pfam" id="PF04403">
    <property type="entry name" value="PqiA"/>
    <property type="match status" value="2"/>
</dbReference>
<keyword evidence="1" id="KW-1133">Transmembrane helix</keyword>
<dbReference type="AlphaFoldDB" id="A0A7X0H5R4"/>
<proteinExistence type="predicted"/>
<feature type="transmembrane region" description="Helical" evidence="1">
    <location>
        <begin position="33"/>
        <end position="60"/>
    </location>
</feature>
<reference evidence="2 3" key="1">
    <citation type="submission" date="2020-08" db="EMBL/GenBank/DDBJ databases">
        <title>Genomic Encyclopedia of Type Strains, Phase IV (KMG-IV): sequencing the most valuable type-strain genomes for metagenomic binning, comparative biology and taxonomic classification.</title>
        <authorList>
            <person name="Goeker M."/>
        </authorList>
    </citation>
    <scope>NUCLEOTIDE SEQUENCE [LARGE SCALE GENOMIC DNA]</scope>
    <source>
        <strain evidence="2 3">DSM 103725</strain>
    </source>
</reference>
<protein>
    <submittedName>
        <fullName evidence="2">Paraquat-inducible protein A</fullName>
    </submittedName>
</protein>
<feature type="transmembrane region" description="Helical" evidence="1">
    <location>
        <begin position="80"/>
        <end position="108"/>
    </location>
</feature>
<evidence type="ECO:0000256" key="1">
    <source>
        <dbReference type="SAM" id="Phobius"/>
    </source>
</evidence>
<organism evidence="2 3">
    <name type="scientific">Algisphaera agarilytica</name>
    <dbReference type="NCBI Taxonomy" id="1385975"/>
    <lineage>
        <taxon>Bacteria</taxon>
        <taxon>Pseudomonadati</taxon>
        <taxon>Planctomycetota</taxon>
        <taxon>Phycisphaerae</taxon>
        <taxon>Phycisphaerales</taxon>
        <taxon>Phycisphaeraceae</taxon>
        <taxon>Algisphaera</taxon>
    </lineage>
</organism>
<feature type="transmembrane region" description="Helical" evidence="1">
    <location>
        <begin position="254"/>
        <end position="273"/>
    </location>
</feature>
<keyword evidence="1" id="KW-0812">Transmembrane</keyword>
<gene>
    <name evidence="2" type="ORF">HNQ40_001598</name>
</gene>
<accession>A0A7X0H5R4</accession>
<keyword evidence="1" id="KW-0472">Membrane</keyword>
<feature type="transmembrane region" description="Helical" evidence="1">
    <location>
        <begin position="293"/>
        <end position="326"/>
    </location>
</feature>
<dbReference type="RefSeq" id="WP_184677354.1">
    <property type="nucleotide sequence ID" value="NZ_JACHGY010000001.1"/>
</dbReference>
<comment type="caution">
    <text evidence="2">The sequence shown here is derived from an EMBL/GenBank/DDBJ whole genome shotgun (WGS) entry which is preliminary data.</text>
</comment>